<organism evidence="2 3">
    <name type="scientific">Pseudomonas extremaustralis</name>
    <dbReference type="NCBI Taxonomy" id="359110"/>
    <lineage>
        <taxon>Bacteria</taxon>
        <taxon>Pseudomonadati</taxon>
        <taxon>Pseudomonadota</taxon>
        <taxon>Gammaproteobacteria</taxon>
        <taxon>Pseudomonadales</taxon>
        <taxon>Pseudomonadaceae</taxon>
        <taxon>Pseudomonas</taxon>
    </lineage>
</organism>
<dbReference type="RefSeq" id="WP_150293057.1">
    <property type="nucleotide sequence ID" value="NZ_VTFH01000001.1"/>
</dbReference>
<reference evidence="2 3" key="1">
    <citation type="journal article" date="2018" name="Plant Biotechnol. Rep.">
        <title>Diversity and antifungal activity of endophytic bacteria associated with Panax ginseng seedlings.</title>
        <authorList>
            <person name="Park J.M."/>
            <person name="Hong C.E."/>
            <person name="Jo S.H."/>
        </authorList>
    </citation>
    <scope>NUCLEOTIDE SEQUENCE [LARGE SCALE GENOMIC DNA]</scope>
    <source>
        <strain evidence="2 3">PgKB38</strain>
    </source>
</reference>
<feature type="domain" description="SEFIR" evidence="1">
    <location>
        <begin position="6"/>
        <end position="142"/>
    </location>
</feature>
<name>A0A5M9IXD4_9PSED</name>
<dbReference type="Gene3D" id="3.40.50.10140">
    <property type="entry name" value="Toll/interleukin-1 receptor homology (TIR) domain"/>
    <property type="match status" value="1"/>
</dbReference>
<dbReference type="AlphaFoldDB" id="A0A5M9IXD4"/>
<evidence type="ECO:0000313" key="3">
    <source>
        <dbReference type="Proteomes" id="UP000323425"/>
    </source>
</evidence>
<protein>
    <recommendedName>
        <fullName evidence="1">SEFIR domain-containing protein</fullName>
    </recommendedName>
</protein>
<proteinExistence type="predicted"/>
<gene>
    <name evidence="2" type="ORF">FX985_01480</name>
</gene>
<dbReference type="Proteomes" id="UP000323425">
    <property type="component" value="Unassembled WGS sequence"/>
</dbReference>
<dbReference type="EMBL" id="VTFH01000001">
    <property type="protein sequence ID" value="KAA8561428.1"/>
    <property type="molecule type" value="Genomic_DNA"/>
</dbReference>
<dbReference type="PROSITE" id="PS51534">
    <property type="entry name" value="SEFIR"/>
    <property type="match status" value="1"/>
</dbReference>
<comment type="caution">
    <text evidence="2">The sequence shown here is derived from an EMBL/GenBank/DDBJ whole genome shotgun (WGS) entry which is preliminary data.</text>
</comment>
<evidence type="ECO:0000313" key="2">
    <source>
        <dbReference type="EMBL" id="KAA8561428.1"/>
    </source>
</evidence>
<dbReference type="Pfam" id="PF08357">
    <property type="entry name" value="SEFIR"/>
    <property type="match status" value="1"/>
</dbReference>
<dbReference type="InterPro" id="IPR035897">
    <property type="entry name" value="Toll_tir_struct_dom_sf"/>
</dbReference>
<evidence type="ECO:0000259" key="1">
    <source>
        <dbReference type="PROSITE" id="PS51534"/>
    </source>
</evidence>
<accession>A0A5M9IXD4</accession>
<sequence length="483" mass="55587">MDSPGTPKLFMSYSWTSPEHETWVEELAQELAAAGVHVILDKWDLREGQESAAFMEQMVTDPSVGKVVLICDEAYARKANSRTGGVGTEAQIISAEIYQAASNTKFVAVVREYDDQGKACVPKYYTSRIYIDLSDSPRYAIEFDRLIRWAHDQPLHVRPPTGKKPSYLERENTAITLVTSAEHRRALDAIKNDRTYADAAIGDYLKILAEGIEQFRIQKPSSDEYDELVVKSIEDFLSYRNEAIELFSTIGRYRDTSDTRRHVHRFFERLLPYLERPQSVTQWNDIDFDNFRFIVHELFLYAVTALVKEEKFEFATNLLATPFYVPGRSDYGLDVTVGFESFRTSAATFDYRNKRLNLRRISLRADYLEQRCHSSGFTMQELMQTDFLLFLRSNAVKAVHTFPWFPETLLYLGRHSGPFEVFARSRSEQYFESVRKILGVKTKAQLGEMLSELEGSGGRLPRWDYHSLSPRPLVGFEHLGVTT</sequence>
<dbReference type="InterPro" id="IPR013568">
    <property type="entry name" value="SEFIR_dom"/>
</dbReference>